<name>A0A8H6HWS7_9AGAR</name>
<dbReference type="SUPFAM" id="SSF50370">
    <property type="entry name" value="Ricin B-like lectins"/>
    <property type="match status" value="1"/>
</dbReference>
<evidence type="ECO:0000313" key="1">
    <source>
        <dbReference type="EMBL" id="KAF6754331.1"/>
    </source>
</evidence>
<accession>A0A8H6HWS7</accession>
<proteinExistence type="predicted"/>
<dbReference type="Proteomes" id="UP000521943">
    <property type="component" value="Unassembled WGS sequence"/>
</dbReference>
<evidence type="ECO:0000313" key="2">
    <source>
        <dbReference type="Proteomes" id="UP000521943"/>
    </source>
</evidence>
<dbReference type="OrthoDB" id="9895617at2759"/>
<gene>
    <name evidence="1" type="ORF">DFP72DRAFT_990527</name>
</gene>
<keyword evidence="2" id="KW-1185">Reference proteome</keyword>
<dbReference type="EMBL" id="JACGCI010000035">
    <property type="protein sequence ID" value="KAF6754331.1"/>
    <property type="molecule type" value="Genomic_DNA"/>
</dbReference>
<reference evidence="1 2" key="1">
    <citation type="submission" date="2020-07" db="EMBL/GenBank/DDBJ databases">
        <title>Comparative genomics of pyrophilous fungi reveals a link between fire events and developmental genes.</title>
        <authorList>
            <consortium name="DOE Joint Genome Institute"/>
            <person name="Steindorff A.S."/>
            <person name="Carver A."/>
            <person name="Calhoun S."/>
            <person name="Stillman K."/>
            <person name="Liu H."/>
            <person name="Lipzen A."/>
            <person name="Pangilinan J."/>
            <person name="Labutti K."/>
            <person name="Bruns T.D."/>
            <person name="Grigoriev I.V."/>
        </authorList>
    </citation>
    <scope>NUCLEOTIDE SEQUENCE [LARGE SCALE GENOMIC DNA]</scope>
    <source>
        <strain evidence="1 2">CBS 144469</strain>
    </source>
</reference>
<dbReference type="AlphaFoldDB" id="A0A8H6HWS7"/>
<comment type="caution">
    <text evidence="1">The sequence shown here is derived from an EMBL/GenBank/DDBJ whole genome shotgun (WGS) entry which is preliminary data.</text>
</comment>
<protein>
    <submittedName>
        <fullName evidence="1">Uncharacterized protein</fullName>
    </submittedName>
</protein>
<dbReference type="Gene3D" id="2.80.10.50">
    <property type="match status" value="1"/>
</dbReference>
<organism evidence="1 2">
    <name type="scientific">Ephemerocybe angulata</name>
    <dbReference type="NCBI Taxonomy" id="980116"/>
    <lineage>
        <taxon>Eukaryota</taxon>
        <taxon>Fungi</taxon>
        <taxon>Dikarya</taxon>
        <taxon>Basidiomycota</taxon>
        <taxon>Agaricomycotina</taxon>
        <taxon>Agaricomycetes</taxon>
        <taxon>Agaricomycetidae</taxon>
        <taxon>Agaricales</taxon>
        <taxon>Agaricineae</taxon>
        <taxon>Psathyrellaceae</taxon>
        <taxon>Ephemerocybe</taxon>
    </lineage>
</organism>
<sequence length="264" mass="29305">MTALTLDDDCGFPAGYFVLGSVGCDRMADVEGSSDADGSEIILWPEKEKSLVEGFRDRGADNQVFFVDPSGALCSRASGHAIDVQGDRLVLRHRRPATYPYPNRFSHPFPKFKYSQHTGEITVHFETDPSYPEPGEATSDAWKSKTYVLTSVPLRKPRTVLDDASQFFTTNIFRPIGAAFGGATGHAATAEEVATLELRGDEVLEEEKREEDEVDDSAEVFRRLRVVALADKADSDKTMTEKARRRRQWVVRGLRKSNARTGGI</sequence>
<dbReference type="InterPro" id="IPR035992">
    <property type="entry name" value="Ricin_B-like_lectins"/>
</dbReference>